<accession>A0A857JP96</accession>
<dbReference type="KEGG" id="pmes:FX988_03119"/>
<evidence type="ECO:0000259" key="1">
    <source>
        <dbReference type="SMART" id="SM00769"/>
    </source>
</evidence>
<dbReference type="RefSeq" id="WP_160181025.1">
    <property type="nucleotide sequence ID" value="NZ_CP047656.1"/>
</dbReference>
<dbReference type="InterPro" id="IPR013990">
    <property type="entry name" value="WHy-dom"/>
</dbReference>
<dbReference type="Gene3D" id="2.60.40.1820">
    <property type="match status" value="1"/>
</dbReference>
<gene>
    <name evidence="2" type="ORF">FX988_03119</name>
</gene>
<name>A0A857JP96_9ALTE</name>
<dbReference type="GO" id="GO:0009269">
    <property type="term" value="P:response to desiccation"/>
    <property type="evidence" value="ECO:0007669"/>
    <property type="project" value="InterPro"/>
</dbReference>
<dbReference type="Proteomes" id="UP000464524">
    <property type="component" value="Chromosome"/>
</dbReference>
<proteinExistence type="predicted"/>
<dbReference type="InterPro" id="IPR004864">
    <property type="entry name" value="LEA_2"/>
</dbReference>
<reference evidence="2 3" key="1">
    <citation type="submission" date="2019-12" db="EMBL/GenBank/DDBJ databases">
        <title>Genome sequencing and assembly of endphytes of Porphyra tenera.</title>
        <authorList>
            <person name="Park J.M."/>
            <person name="Shin R."/>
            <person name="Jo S.H."/>
        </authorList>
    </citation>
    <scope>NUCLEOTIDE SEQUENCE [LARGE SCALE GENOMIC DNA]</scope>
    <source>
        <strain evidence="2 3">GPM4</strain>
    </source>
</reference>
<keyword evidence="3" id="KW-1185">Reference proteome</keyword>
<dbReference type="Pfam" id="PF03168">
    <property type="entry name" value="LEA_2"/>
    <property type="match status" value="1"/>
</dbReference>
<dbReference type="AlphaFoldDB" id="A0A857JP96"/>
<dbReference type="SMART" id="SM00769">
    <property type="entry name" value="WHy"/>
    <property type="match status" value="1"/>
</dbReference>
<evidence type="ECO:0000313" key="2">
    <source>
        <dbReference type="EMBL" id="QHJ12861.1"/>
    </source>
</evidence>
<protein>
    <recommendedName>
        <fullName evidence="1">Water stress and hypersensitive response domain-containing protein</fullName>
    </recommendedName>
</protein>
<dbReference type="EMBL" id="CP047656">
    <property type="protein sequence ID" value="QHJ12861.1"/>
    <property type="molecule type" value="Genomic_DNA"/>
</dbReference>
<dbReference type="OrthoDB" id="6196336at2"/>
<organism evidence="2 3">
    <name type="scientific">Paraglaciecola mesophila</name>
    <dbReference type="NCBI Taxonomy" id="197222"/>
    <lineage>
        <taxon>Bacteria</taxon>
        <taxon>Pseudomonadati</taxon>
        <taxon>Pseudomonadota</taxon>
        <taxon>Gammaproteobacteria</taxon>
        <taxon>Alteromonadales</taxon>
        <taxon>Alteromonadaceae</taxon>
        <taxon>Paraglaciecola</taxon>
    </lineage>
</organism>
<feature type="domain" description="Water stress and hypersensitive response" evidence="1">
    <location>
        <begin position="41"/>
        <end position="160"/>
    </location>
</feature>
<dbReference type="PROSITE" id="PS51257">
    <property type="entry name" value="PROKAR_LIPOPROTEIN"/>
    <property type="match status" value="1"/>
</dbReference>
<dbReference type="SUPFAM" id="SSF117070">
    <property type="entry name" value="LEA14-like"/>
    <property type="match status" value="1"/>
</dbReference>
<sequence length="169" mass="18618">MQSNRRAPVVISTLRVFLLIILAVLLSSCATLTPDFEKPELQLTNLSMLPAQGFEQRFRLTFRVTNPNNISFPVDGMNFKLNLRGVQVATGVSNQQFVLAPLSDNTFDVDVTANLFNSGRVLLDIMNNKPQTLAYEIDAKIFTSKGLWGSIPVTRSGVIPFGLNTKSNG</sequence>
<evidence type="ECO:0000313" key="3">
    <source>
        <dbReference type="Proteomes" id="UP000464524"/>
    </source>
</evidence>